<proteinExistence type="predicted"/>
<dbReference type="Proteomes" id="UP000325313">
    <property type="component" value="Unassembled WGS sequence"/>
</dbReference>
<evidence type="ECO:0000313" key="2">
    <source>
        <dbReference type="EMBL" id="KAA1082200.1"/>
    </source>
</evidence>
<comment type="caution">
    <text evidence="2">The sequence shown here is derived from an EMBL/GenBank/DDBJ whole genome shotgun (WGS) entry which is preliminary data.</text>
</comment>
<gene>
    <name evidence="2" type="ORF">PGTUg99_026659</name>
</gene>
<dbReference type="EMBL" id="VDEP01000439">
    <property type="protein sequence ID" value="KAA1082200.1"/>
    <property type="molecule type" value="Genomic_DNA"/>
</dbReference>
<reference evidence="2 3" key="1">
    <citation type="submission" date="2019-05" db="EMBL/GenBank/DDBJ databases">
        <title>Emergence of the Ug99 lineage of the wheat stem rust pathogen through somatic hybridization.</title>
        <authorList>
            <person name="Li F."/>
            <person name="Upadhyaya N.M."/>
            <person name="Sperschneider J."/>
            <person name="Matny O."/>
            <person name="Nguyen-Phuc H."/>
            <person name="Mago R."/>
            <person name="Raley C."/>
            <person name="Miller M.E."/>
            <person name="Silverstein K.A.T."/>
            <person name="Henningsen E."/>
            <person name="Hirsch C.D."/>
            <person name="Visser B."/>
            <person name="Pretorius Z.A."/>
            <person name="Steffenson B.J."/>
            <person name="Schwessinger B."/>
            <person name="Dodds P.N."/>
            <person name="Figueroa M."/>
        </authorList>
    </citation>
    <scope>NUCLEOTIDE SEQUENCE [LARGE SCALE GENOMIC DNA]</scope>
    <source>
        <strain evidence="2 3">Ug99</strain>
    </source>
</reference>
<protein>
    <submittedName>
        <fullName evidence="2">Uncharacterized protein</fullName>
    </submittedName>
</protein>
<evidence type="ECO:0000313" key="3">
    <source>
        <dbReference type="Proteomes" id="UP000325313"/>
    </source>
</evidence>
<evidence type="ECO:0000256" key="1">
    <source>
        <dbReference type="SAM" id="MobiDB-lite"/>
    </source>
</evidence>
<sequence length="65" mass="7008">MAGVHGRAIGTSLEESRRSEQHPNASNRRSAISIGKVRRNACDLGHPIQTTQGGLSWGPLERSQS</sequence>
<organism evidence="2 3">
    <name type="scientific">Puccinia graminis f. sp. tritici</name>
    <dbReference type="NCBI Taxonomy" id="56615"/>
    <lineage>
        <taxon>Eukaryota</taxon>
        <taxon>Fungi</taxon>
        <taxon>Dikarya</taxon>
        <taxon>Basidiomycota</taxon>
        <taxon>Pucciniomycotina</taxon>
        <taxon>Pucciniomycetes</taxon>
        <taxon>Pucciniales</taxon>
        <taxon>Pucciniaceae</taxon>
        <taxon>Puccinia</taxon>
    </lineage>
</organism>
<name>A0A5B0N261_PUCGR</name>
<accession>A0A5B0N261</accession>
<feature type="region of interest" description="Disordered" evidence="1">
    <location>
        <begin position="1"/>
        <end position="65"/>
    </location>
</feature>
<dbReference type="AlphaFoldDB" id="A0A5B0N261"/>